<keyword evidence="2" id="KW-0479">Metal-binding</keyword>
<dbReference type="SMART" id="SM00249">
    <property type="entry name" value="PHD"/>
    <property type="match status" value="1"/>
</dbReference>
<keyword evidence="5" id="KW-0539">Nucleus</keyword>
<dbReference type="Proteomes" id="UP000323506">
    <property type="component" value="Chromosome A07"/>
</dbReference>
<feature type="domain" description="PHD-type" evidence="7">
    <location>
        <begin position="87"/>
        <end position="132"/>
    </location>
</feature>
<evidence type="ECO:0000256" key="4">
    <source>
        <dbReference type="ARBA" id="ARBA00022833"/>
    </source>
</evidence>
<evidence type="ECO:0000256" key="5">
    <source>
        <dbReference type="ARBA" id="ARBA00023242"/>
    </source>
</evidence>
<dbReference type="PANTHER" id="PTHR46508">
    <property type="entry name" value="PHD FINGER FAMILY PROTEIN"/>
    <property type="match status" value="1"/>
</dbReference>
<dbReference type="InterPro" id="IPR036250">
    <property type="entry name" value="AcylCo_DH-like_C"/>
</dbReference>
<dbReference type="Pfam" id="PF00628">
    <property type="entry name" value="PHD"/>
    <property type="match status" value="1"/>
</dbReference>
<dbReference type="GO" id="GO:0006635">
    <property type="term" value="P:fatty acid beta-oxidation"/>
    <property type="evidence" value="ECO:0007669"/>
    <property type="project" value="InterPro"/>
</dbReference>
<dbReference type="SUPFAM" id="SSF57903">
    <property type="entry name" value="FYVE/PHD zinc finger"/>
    <property type="match status" value="1"/>
</dbReference>
<dbReference type="InterPro" id="IPR001965">
    <property type="entry name" value="Znf_PHD"/>
</dbReference>
<dbReference type="InterPro" id="IPR013083">
    <property type="entry name" value="Znf_RING/FYVE/PHD"/>
</dbReference>
<dbReference type="Gene3D" id="1.20.140.10">
    <property type="entry name" value="Butyryl-CoA Dehydrogenase, subunit A, domain 3"/>
    <property type="match status" value="1"/>
</dbReference>
<evidence type="ECO:0000259" key="7">
    <source>
        <dbReference type="PROSITE" id="PS50016"/>
    </source>
</evidence>
<keyword evidence="4" id="KW-0862">Zinc</keyword>
<dbReference type="Pfam" id="PF16135">
    <property type="entry name" value="TDBD"/>
    <property type="match status" value="1"/>
</dbReference>
<sequence>MNRRRTKVMLEGWITRDGIHCGCCSKILTVSKFEIHAGSKLRQPFQNIYLDSGVSLLQCQIDAWNRQVESEQIGFHSVDVNGDDPNDNTCGICGDGGDLICCDSCPSTFHQSCLNIEFLPAGDWHCPNCICKFCSNGSCIAQEDEITDCALLTCSLFEKRYHKLCIEVKDEIHIDSNSLVLPFCGQTCREVARFLMKTVSQLGSGKKPVGTTAYMGRAEHLMQCRCEVERAEDWLKPSVILEAFEVRAFRMSIACAKNLSKFSNPEDGFSELSPDLLEAAIAHCQLIVVSKLPNTLLLLGNLSHAHIGLPLRPLTW</sequence>
<dbReference type="InterPro" id="IPR002655">
    <property type="entry name" value="Acyl-CoA_oxidase_C"/>
</dbReference>
<evidence type="ECO:0000256" key="1">
    <source>
        <dbReference type="ARBA" id="ARBA00004123"/>
    </source>
</evidence>
<dbReference type="SUPFAM" id="SSF47203">
    <property type="entry name" value="Acyl-CoA dehydrogenase C-terminal domain-like"/>
    <property type="match status" value="1"/>
</dbReference>
<dbReference type="InterPro" id="IPR032308">
    <property type="entry name" value="TDBD"/>
</dbReference>
<proteinExistence type="predicted"/>
<dbReference type="GO" id="GO:0008270">
    <property type="term" value="F:zinc ion binding"/>
    <property type="evidence" value="ECO:0007669"/>
    <property type="project" value="UniProtKB-KW"/>
</dbReference>
<accession>A0A5D2G1S5</accession>
<dbReference type="AlphaFoldDB" id="A0A5D2G1S5"/>
<dbReference type="PROSITE" id="PS01359">
    <property type="entry name" value="ZF_PHD_1"/>
    <property type="match status" value="1"/>
</dbReference>
<dbReference type="InterPro" id="IPR019786">
    <property type="entry name" value="Zinc_finger_PHD-type_CS"/>
</dbReference>
<reference evidence="8 9" key="1">
    <citation type="submission" date="2019-06" db="EMBL/GenBank/DDBJ databases">
        <title>WGS assembly of Gossypium darwinii.</title>
        <authorList>
            <person name="Chen Z.J."/>
            <person name="Sreedasyam A."/>
            <person name="Ando A."/>
            <person name="Song Q."/>
            <person name="De L."/>
            <person name="Hulse-Kemp A."/>
            <person name="Ding M."/>
            <person name="Ye W."/>
            <person name="Kirkbride R."/>
            <person name="Jenkins J."/>
            <person name="Plott C."/>
            <person name="Lovell J."/>
            <person name="Lin Y.-M."/>
            <person name="Vaughn R."/>
            <person name="Liu B."/>
            <person name="Li W."/>
            <person name="Simpson S."/>
            <person name="Scheffler B."/>
            <person name="Saski C."/>
            <person name="Grover C."/>
            <person name="Hu G."/>
            <person name="Conover J."/>
            <person name="Carlson J."/>
            <person name="Shu S."/>
            <person name="Boston L."/>
            <person name="Williams M."/>
            <person name="Peterson D."/>
            <person name="Mcgee K."/>
            <person name="Jones D."/>
            <person name="Wendel J."/>
            <person name="Stelly D."/>
            <person name="Grimwood J."/>
            <person name="Schmutz J."/>
        </authorList>
    </citation>
    <scope>NUCLEOTIDE SEQUENCE [LARGE SCALE GENOMIC DNA]</scope>
    <source>
        <strain evidence="8">1808015.09</strain>
    </source>
</reference>
<organism evidence="8 9">
    <name type="scientific">Gossypium darwinii</name>
    <name type="common">Darwin's cotton</name>
    <name type="synonym">Gossypium barbadense var. darwinii</name>
    <dbReference type="NCBI Taxonomy" id="34276"/>
    <lineage>
        <taxon>Eukaryota</taxon>
        <taxon>Viridiplantae</taxon>
        <taxon>Streptophyta</taxon>
        <taxon>Embryophyta</taxon>
        <taxon>Tracheophyta</taxon>
        <taxon>Spermatophyta</taxon>
        <taxon>Magnoliopsida</taxon>
        <taxon>eudicotyledons</taxon>
        <taxon>Gunneridae</taxon>
        <taxon>Pentapetalae</taxon>
        <taxon>rosids</taxon>
        <taxon>malvids</taxon>
        <taxon>Malvales</taxon>
        <taxon>Malvaceae</taxon>
        <taxon>Malvoideae</taxon>
        <taxon>Gossypium</taxon>
    </lineage>
</organism>
<dbReference type="Pfam" id="PF01756">
    <property type="entry name" value="ACOX"/>
    <property type="match status" value="1"/>
</dbReference>
<gene>
    <name evidence="8" type="ORF">ES288_A07G253000v1</name>
</gene>
<dbReference type="EMBL" id="CM017694">
    <property type="protein sequence ID" value="TYH11366.1"/>
    <property type="molecule type" value="Genomic_DNA"/>
</dbReference>
<dbReference type="GO" id="GO:0005777">
    <property type="term" value="C:peroxisome"/>
    <property type="evidence" value="ECO:0007669"/>
    <property type="project" value="InterPro"/>
</dbReference>
<dbReference type="PANTHER" id="PTHR46508:SF3">
    <property type="entry name" value="ACYL-COA N-ACYLTRANSFERASE WITH RING_FYVE_PHD-TYPE ZINC FINGER PROTEIN"/>
    <property type="match status" value="1"/>
</dbReference>
<keyword evidence="3 6" id="KW-0863">Zinc-finger</keyword>
<evidence type="ECO:0000256" key="6">
    <source>
        <dbReference type="PROSITE-ProRule" id="PRU00146"/>
    </source>
</evidence>
<dbReference type="GO" id="GO:0005634">
    <property type="term" value="C:nucleus"/>
    <property type="evidence" value="ECO:0007669"/>
    <property type="project" value="UniProtKB-SubCell"/>
</dbReference>
<dbReference type="InterPro" id="IPR019787">
    <property type="entry name" value="Znf_PHD-finger"/>
</dbReference>
<name>A0A5D2G1S5_GOSDA</name>
<evidence type="ECO:0000256" key="3">
    <source>
        <dbReference type="ARBA" id="ARBA00022771"/>
    </source>
</evidence>
<keyword evidence="9" id="KW-1185">Reference proteome</keyword>
<dbReference type="Gene3D" id="3.30.40.10">
    <property type="entry name" value="Zinc/RING finger domain, C3HC4 (zinc finger)"/>
    <property type="match status" value="1"/>
</dbReference>
<dbReference type="InterPro" id="IPR011011">
    <property type="entry name" value="Znf_FYVE_PHD"/>
</dbReference>
<comment type="subcellular location">
    <subcellularLocation>
        <location evidence="1">Nucleus</location>
    </subcellularLocation>
</comment>
<dbReference type="PROSITE" id="PS50016">
    <property type="entry name" value="ZF_PHD_2"/>
    <property type="match status" value="1"/>
</dbReference>
<dbReference type="GO" id="GO:0003997">
    <property type="term" value="F:acyl-CoA oxidase activity"/>
    <property type="evidence" value="ECO:0007669"/>
    <property type="project" value="InterPro"/>
</dbReference>
<evidence type="ECO:0000256" key="2">
    <source>
        <dbReference type="ARBA" id="ARBA00022723"/>
    </source>
</evidence>
<evidence type="ECO:0000313" key="9">
    <source>
        <dbReference type="Proteomes" id="UP000323506"/>
    </source>
</evidence>
<protein>
    <recommendedName>
        <fullName evidence="7">PHD-type domain-containing protein</fullName>
    </recommendedName>
</protein>
<evidence type="ECO:0000313" key="8">
    <source>
        <dbReference type="EMBL" id="TYH11366.1"/>
    </source>
</evidence>